<comment type="caution">
    <text evidence="2">The sequence shown here is derived from an EMBL/GenBank/DDBJ whole genome shotgun (WGS) entry which is preliminary data.</text>
</comment>
<dbReference type="InterPro" id="IPR000700">
    <property type="entry name" value="PAS-assoc_C"/>
</dbReference>
<dbReference type="InterPro" id="IPR013655">
    <property type="entry name" value="PAS_fold_3"/>
</dbReference>
<dbReference type="SMART" id="SM00086">
    <property type="entry name" value="PAC"/>
    <property type="match status" value="1"/>
</dbReference>
<dbReference type="Gene3D" id="3.30.450.20">
    <property type="entry name" value="PAS domain"/>
    <property type="match status" value="1"/>
</dbReference>
<evidence type="ECO:0000313" key="2">
    <source>
        <dbReference type="EMBL" id="GAA6497969.1"/>
    </source>
</evidence>
<name>A0ABQ0BN63_9FIRM</name>
<accession>A0ABQ0BN63</accession>
<keyword evidence="3" id="KW-1185">Reference proteome</keyword>
<dbReference type="PROSITE" id="PS50113">
    <property type="entry name" value="PAC"/>
    <property type="match status" value="1"/>
</dbReference>
<organism evidence="2 3">
    <name type="scientific">Blautia parvula</name>
    <dbReference type="NCBI Taxonomy" id="2877527"/>
    <lineage>
        <taxon>Bacteria</taxon>
        <taxon>Bacillati</taxon>
        <taxon>Bacillota</taxon>
        <taxon>Clostridia</taxon>
        <taxon>Lachnospirales</taxon>
        <taxon>Lachnospiraceae</taxon>
        <taxon>Blautia</taxon>
    </lineage>
</organism>
<dbReference type="Proteomes" id="UP001600941">
    <property type="component" value="Unassembled WGS sequence"/>
</dbReference>
<proteinExistence type="predicted"/>
<reference evidence="2 3" key="1">
    <citation type="submission" date="2024-04" db="EMBL/GenBank/DDBJ databases">
        <title>Defined microbial consortia suppress multidrug-resistant proinflammatory Enterobacteriaceae via ecological control.</title>
        <authorList>
            <person name="Furuichi M."/>
            <person name="Kawaguchi T."/>
            <person name="Pust M."/>
            <person name="Yasuma K."/>
            <person name="Plichta D."/>
            <person name="Hasegawa N."/>
            <person name="Ohya T."/>
            <person name="Bhattarai S."/>
            <person name="Sasajima S."/>
            <person name="Aoto Y."/>
            <person name="Tuganbaev T."/>
            <person name="Yaginuma M."/>
            <person name="Ueda M."/>
            <person name="Okahashi N."/>
            <person name="Amafuji K."/>
            <person name="Kiridooshi Y."/>
            <person name="Sugita K."/>
            <person name="Strazar M."/>
            <person name="Skelly A."/>
            <person name="Suda W."/>
            <person name="Hattori M."/>
            <person name="Nakamoto N."/>
            <person name="Caballero S."/>
            <person name="Norman J."/>
            <person name="Olle B."/>
            <person name="Tanoue T."/>
            <person name="Arita M."/>
            <person name="Bucci V."/>
            <person name="Atarashi K."/>
            <person name="Xavier R."/>
            <person name="Honda K."/>
        </authorList>
    </citation>
    <scope>NUCLEOTIDE SEQUENCE [LARGE SCALE GENOMIC DNA]</scope>
    <source>
        <strain evidence="3">k34-0107-D12</strain>
    </source>
</reference>
<sequence>MNEKENSSDGMEEIGGGVFNCRYDRYFTLIDADDYLFEFLGYTREEFSELFHDHILDTVYEGDRKMVMEEIHRQLKNSKVFMYENRLVQKGGTICWAWISAELIDDKEQGDWFHCIFHDISREKEAQRQLAISEKRYEIVLSQMQDIIFELDCVTYEIYYSPNFEKIRVSDSIRWFPGFHVCHRYCV</sequence>
<protein>
    <recommendedName>
        <fullName evidence="1">PAC domain-containing protein</fullName>
    </recommendedName>
</protein>
<evidence type="ECO:0000259" key="1">
    <source>
        <dbReference type="PROSITE" id="PS50113"/>
    </source>
</evidence>
<dbReference type="NCBIfam" id="TIGR00229">
    <property type="entry name" value="sensory_box"/>
    <property type="match status" value="1"/>
</dbReference>
<dbReference type="InterPro" id="IPR000014">
    <property type="entry name" value="PAS"/>
</dbReference>
<dbReference type="SUPFAM" id="SSF55785">
    <property type="entry name" value="PYP-like sensor domain (PAS domain)"/>
    <property type="match status" value="2"/>
</dbReference>
<feature type="domain" description="PAC" evidence="1">
    <location>
        <begin position="81"/>
        <end position="132"/>
    </location>
</feature>
<dbReference type="InterPro" id="IPR001610">
    <property type="entry name" value="PAC"/>
</dbReference>
<gene>
    <name evidence="2" type="ORF">K340107D12_07850</name>
</gene>
<dbReference type="EMBL" id="BAABZQ010000001">
    <property type="protein sequence ID" value="GAA6497969.1"/>
    <property type="molecule type" value="Genomic_DNA"/>
</dbReference>
<dbReference type="RefSeq" id="WP_227211427.1">
    <property type="nucleotide sequence ID" value="NZ_BAABZQ010000001.1"/>
</dbReference>
<dbReference type="Pfam" id="PF08447">
    <property type="entry name" value="PAS_3"/>
    <property type="match status" value="1"/>
</dbReference>
<dbReference type="InterPro" id="IPR035965">
    <property type="entry name" value="PAS-like_dom_sf"/>
</dbReference>
<dbReference type="CDD" id="cd00130">
    <property type="entry name" value="PAS"/>
    <property type="match status" value="1"/>
</dbReference>
<evidence type="ECO:0000313" key="3">
    <source>
        <dbReference type="Proteomes" id="UP001600941"/>
    </source>
</evidence>